<reference evidence="1 2" key="1">
    <citation type="journal article" date="2024" name="BMC Biol.">
        <title>Comparative genomics of Ascetosporea gives new insight into the evolutionary basis for animal parasitism in Rhizaria.</title>
        <authorList>
            <person name="Hiltunen Thoren M."/>
            <person name="Onut-Brannstrom I."/>
            <person name="Alfjorden A."/>
            <person name="Peckova H."/>
            <person name="Swords F."/>
            <person name="Hooper C."/>
            <person name="Holzer A.S."/>
            <person name="Bass D."/>
            <person name="Burki F."/>
        </authorList>
    </citation>
    <scope>NUCLEOTIDE SEQUENCE [LARGE SCALE GENOMIC DNA]</scope>
    <source>
        <strain evidence="1">20-A016</strain>
    </source>
</reference>
<evidence type="ECO:0000313" key="2">
    <source>
        <dbReference type="Proteomes" id="UP001439008"/>
    </source>
</evidence>
<protein>
    <submittedName>
        <fullName evidence="1">Uncharacterized protein</fullName>
    </submittedName>
</protein>
<name>A0ABV2ALM8_9EUKA</name>
<sequence length="153" mass="17941">MDEYTESELQNIFSEASHYLEVPNHYEDNESVILDNENDDTRFLKKNRDKINEINEVFEEYNQKYWTIEDPKSQEFTGTGSSTTRYQLNNGEMDILQAHSQFEFVPDPNGFQNVNVSGQYNYESLYQEIDNSISGDHEIELSIDNSINVLLYN</sequence>
<keyword evidence="2" id="KW-1185">Reference proteome</keyword>
<proteinExistence type="predicted"/>
<accession>A0ABV2ALM8</accession>
<comment type="caution">
    <text evidence="1">The sequence shown here is derived from an EMBL/GenBank/DDBJ whole genome shotgun (WGS) entry which is preliminary data.</text>
</comment>
<evidence type="ECO:0000313" key="1">
    <source>
        <dbReference type="EMBL" id="MES1920580.1"/>
    </source>
</evidence>
<dbReference type="Proteomes" id="UP001439008">
    <property type="component" value="Unassembled WGS sequence"/>
</dbReference>
<dbReference type="EMBL" id="JBDODL010000748">
    <property type="protein sequence ID" value="MES1920580.1"/>
    <property type="molecule type" value="Genomic_DNA"/>
</dbReference>
<organism evidence="1 2">
    <name type="scientific">Bonamia ostreae</name>
    <dbReference type="NCBI Taxonomy" id="126728"/>
    <lineage>
        <taxon>Eukaryota</taxon>
        <taxon>Sar</taxon>
        <taxon>Rhizaria</taxon>
        <taxon>Endomyxa</taxon>
        <taxon>Ascetosporea</taxon>
        <taxon>Haplosporida</taxon>
        <taxon>Bonamia</taxon>
    </lineage>
</organism>
<gene>
    <name evidence="1" type="ORF">MHBO_002237</name>
</gene>